<protein>
    <submittedName>
        <fullName evidence="2">Class I SAM-dependent methyltransferase</fullName>
    </submittedName>
</protein>
<reference evidence="2 3" key="1">
    <citation type="submission" date="2022-10" db="EMBL/GenBank/DDBJ databases">
        <title>Xanthomonas sp. H13-6.</title>
        <authorList>
            <person name="Liu X."/>
            <person name="Deng Z."/>
            <person name="Jiang Y."/>
            <person name="Yu T."/>
            <person name="Ai J."/>
        </authorList>
    </citation>
    <scope>NUCLEOTIDE SEQUENCE [LARGE SCALE GENOMIC DNA]</scope>
    <source>
        <strain evidence="2 3">H13-6</strain>
    </source>
</reference>
<organism evidence="2 3">
    <name type="scientific">Xanthomonas chitinilytica</name>
    <dbReference type="NCBI Taxonomy" id="2989819"/>
    <lineage>
        <taxon>Bacteria</taxon>
        <taxon>Pseudomonadati</taxon>
        <taxon>Pseudomonadota</taxon>
        <taxon>Gammaproteobacteria</taxon>
        <taxon>Lysobacterales</taxon>
        <taxon>Lysobacteraceae</taxon>
        <taxon>Xanthomonas</taxon>
    </lineage>
</organism>
<dbReference type="InterPro" id="IPR041698">
    <property type="entry name" value="Methyltransf_25"/>
</dbReference>
<sequence>MPVNNRYAALAARVYDLDKPVGRSFGDVEFYLERLKGLNGPVLEPAVGNGRLFVPLLEAGVAMEGFDASGEMLGYCRRACESRSLHAGLSRQTFQDFSYPERFDAIVVPLGSFQLITRHEEALAVLRRFHEHLAPGGRLILDLDAIDGFLGAPHSVRTWQAGGDELLTLTADRTGTDFVAQTTTTCLRYEHWRAGRLVDTEIDLFCLRWWGVAEFEMALRAVGFTEVVACGDYRHGRAPRMGDGIVTFEAWRDASGA</sequence>
<dbReference type="RefSeq" id="WP_265127992.1">
    <property type="nucleotide sequence ID" value="NZ_JAPCHY010000008.1"/>
</dbReference>
<accession>A0ABT3JX14</accession>
<dbReference type="Proteomes" id="UP001209922">
    <property type="component" value="Unassembled WGS sequence"/>
</dbReference>
<dbReference type="Pfam" id="PF13649">
    <property type="entry name" value="Methyltransf_25"/>
    <property type="match status" value="1"/>
</dbReference>
<dbReference type="Gene3D" id="2.20.130.10">
    <property type="entry name" value="CAC2371-like domains"/>
    <property type="match status" value="1"/>
</dbReference>
<dbReference type="GO" id="GO:0032259">
    <property type="term" value="P:methylation"/>
    <property type="evidence" value="ECO:0007669"/>
    <property type="project" value="UniProtKB-KW"/>
</dbReference>
<keyword evidence="3" id="KW-1185">Reference proteome</keyword>
<evidence type="ECO:0000313" key="2">
    <source>
        <dbReference type="EMBL" id="MCW4473008.1"/>
    </source>
</evidence>
<dbReference type="CDD" id="cd02440">
    <property type="entry name" value="AdoMet_MTases"/>
    <property type="match status" value="1"/>
</dbReference>
<name>A0ABT3JX14_9XANT</name>
<evidence type="ECO:0000313" key="3">
    <source>
        <dbReference type="Proteomes" id="UP001209922"/>
    </source>
</evidence>
<dbReference type="SUPFAM" id="SSF53335">
    <property type="entry name" value="S-adenosyl-L-methionine-dependent methyltransferases"/>
    <property type="match status" value="1"/>
</dbReference>
<keyword evidence="2" id="KW-0808">Transferase</keyword>
<dbReference type="EMBL" id="JAPCHY010000008">
    <property type="protein sequence ID" value="MCW4473008.1"/>
    <property type="molecule type" value="Genomic_DNA"/>
</dbReference>
<dbReference type="Gene3D" id="3.40.50.150">
    <property type="entry name" value="Vaccinia Virus protein VP39"/>
    <property type="match status" value="1"/>
</dbReference>
<keyword evidence="2" id="KW-0489">Methyltransferase</keyword>
<comment type="caution">
    <text evidence="2">The sequence shown here is derived from an EMBL/GenBank/DDBJ whole genome shotgun (WGS) entry which is preliminary data.</text>
</comment>
<proteinExistence type="predicted"/>
<dbReference type="GO" id="GO:0008168">
    <property type="term" value="F:methyltransferase activity"/>
    <property type="evidence" value="ECO:0007669"/>
    <property type="project" value="UniProtKB-KW"/>
</dbReference>
<dbReference type="InterPro" id="IPR029063">
    <property type="entry name" value="SAM-dependent_MTases_sf"/>
</dbReference>
<gene>
    <name evidence="2" type="ORF">OK345_10885</name>
</gene>
<evidence type="ECO:0000259" key="1">
    <source>
        <dbReference type="Pfam" id="PF13649"/>
    </source>
</evidence>
<feature type="domain" description="Methyltransferase" evidence="1">
    <location>
        <begin position="42"/>
        <end position="137"/>
    </location>
</feature>